<dbReference type="PANTHER" id="PTHR23180:SF160">
    <property type="entry name" value="ADP-RIBOSYLATION FACTOR GTPASE-ACTIVATING PROTEIN EFFECTOR PROTEIN 1"/>
    <property type="match status" value="1"/>
</dbReference>
<feature type="domain" description="PH" evidence="7">
    <location>
        <begin position="47"/>
        <end position="143"/>
    </location>
</feature>
<feature type="compositionally biased region" description="Gly residues" evidence="6">
    <location>
        <begin position="465"/>
        <end position="474"/>
    </location>
</feature>
<dbReference type="InterPro" id="IPR045258">
    <property type="entry name" value="ACAP1/2/3-like"/>
</dbReference>
<evidence type="ECO:0000256" key="1">
    <source>
        <dbReference type="ARBA" id="ARBA00022723"/>
    </source>
</evidence>
<dbReference type="Gene3D" id="2.30.29.30">
    <property type="entry name" value="Pleckstrin-homology domain (PH domain)/Phosphotyrosine-binding domain (PTB)"/>
    <property type="match status" value="1"/>
</dbReference>
<evidence type="ECO:0000256" key="5">
    <source>
        <dbReference type="PROSITE-ProRule" id="PRU00288"/>
    </source>
</evidence>
<dbReference type="InterPro" id="IPR001849">
    <property type="entry name" value="PH_domain"/>
</dbReference>
<sequence>MMSSAGGGGGGGGGIMGGSAGGGAVMPSLVGGGGGIGVGGGVQTNAGSEIEGYLFLRKSGAISSSWSRRWCVLSKGDLAVYKEGKMIPDRTMSLLLCSVSEYKDTGLRFCFKVTSSGGQSEIFQCQNRAEMELWFSCLVNAISEMINHQRPRGETKKTIVSNRASSRRSVAAIHAVRLNPDNLHCADCGASDPDWVSINLGAVICLDCSGVHRSLGTHISKVRSATLDDLDESVVQVLKGIGNAGVNEVFGTAMPTASMGEEEGEDSEKGREVGRINADSTREEREGYIKAKYVQKAYLSRDVCMYSAEKKKKMAGVAIRDNNMVEVLRLVVAGWSANTGVIVPNNDDERGGEEGGEEVAIAYAIKCERVAIAELLYQNGASLEVVNSEGDSLAHIAVETGCDKALRFLLLKGAPMQVENASGKTAADIADEKDQIAMSARIRAHLPLEEGREAAGGGDSEKWSEGGGGAGGGVFITTTSSSPSIGRAALSSGLTLHDQSEVDLSYTDRDAEKSGRKGKAKAVFKKIFSTLKGVGKGSASK</sequence>
<feature type="repeat" description="ANK" evidence="4">
    <location>
        <begin position="389"/>
        <end position="421"/>
    </location>
</feature>
<dbReference type="Gene3D" id="1.25.40.20">
    <property type="entry name" value="Ankyrin repeat-containing domain"/>
    <property type="match status" value="1"/>
</dbReference>
<evidence type="ECO:0000313" key="9">
    <source>
        <dbReference type="EMBL" id="CAE0244463.1"/>
    </source>
</evidence>
<keyword evidence="1" id="KW-0479">Metal-binding</keyword>
<dbReference type="PROSITE" id="PS50115">
    <property type="entry name" value="ARFGAP"/>
    <property type="match status" value="1"/>
</dbReference>
<dbReference type="CDD" id="cd08204">
    <property type="entry name" value="ArfGap"/>
    <property type="match status" value="1"/>
</dbReference>
<dbReference type="GO" id="GO:0008270">
    <property type="term" value="F:zinc ion binding"/>
    <property type="evidence" value="ECO:0007669"/>
    <property type="project" value="UniProtKB-KW"/>
</dbReference>
<dbReference type="InterPro" id="IPR011993">
    <property type="entry name" value="PH-like_dom_sf"/>
</dbReference>
<dbReference type="GO" id="GO:0005096">
    <property type="term" value="F:GTPase activator activity"/>
    <property type="evidence" value="ECO:0007669"/>
    <property type="project" value="InterPro"/>
</dbReference>
<feature type="domain" description="Arf-GAP" evidence="8">
    <location>
        <begin position="167"/>
        <end position="313"/>
    </location>
</feature>
<dbReference type="InterPro" id="IPR036770">
    <property type="entry name" value="Ankyrin_rpt-contain_sf"/>
</dbReference>
<dbReference type="SMART" id="SM00233">
    <property type="entry name" value="PH"/>
    <property type="match status" value="1"/>
</dbReference>
<accession>A0A7S3G4X4</accession>
<evidence type="ECO:0000256" key="3">
    <source>
        <dbReference type="ARBA" id="ARBA00022833"/>
    </source>
</evidence>
<dbReference type="PROSITE" id="PS50003">
    <property type="entry name" value="PH_DOMAIN"/>
    <property type="match status" value="1"/>
</dbReference>
<dbReference type="SUPFAM" id="SSF57863">
    <property type="entry name" value="ArfGap/RecO-like zinc finger"/>
    <property type="match status" value="1"/>
</dbReference>
<dbReference type="Gene3D" id="1.10.220.150">
    <property type="entry name" value="Arf GTPase activating protein"/>
    <property type="match status" value="1"/>
</dbReference>
<dbReference type="SUPFAM" id="SSF50729">
    <property type="entry name" value="PH domain-like"/>
    <property type="match status" value="1"/>
</dbReference>
<evidence type="ECO:0000256" key="4">
    <source>
        <dbReference type="PROSITE-ProRule" id="PRU00023"/>
    </source>
</evidence>
<dbReference type="SMART" id="SM00105">
    <property type="entry name" value="ArfGap"/>
    <property type="match status" value="1"/>
</dbReference>
<dbReference type="PRINTS" id="PR00405">
    <property type="entry name" value="REVINTRACTNG"/>
</dbReference>
<dbReference type="InterPro" id="IPR038508">
    <property type="entry name" value="ArfGAP_dom_sf"/>
</dbReference>
<keyword evidence="3" id="KW-0862">Zinc</keyword>
<dbReference type="PROSITE" id="PS50088">
    <property type="entry name" value="ANK_REPEAT"/>
    <property type="match status" value="1"/>
</dbReference>
<feature type="region of interest" description="Disordered" evidence="6">
    <location>
        <begin position="447"/>
        <end position="476"/>
    </location>
</feature>
<evidence type="ECO:0000256" key="2">
    <source>
        <dbReference type="ARBA" id="ARBA00022771"/>
    </source>
</evidence>
<dbReference type="AlphaFoldDB" id="A0A7S3G4X4"/>
<feature type="region of interest" description="Disordered" evidence="6">
    <location>
        <begin position="258"/>
        <end position="279"/>
    </location>
</feature>
<gene>
    <name evidence="9" type="ORF">PBIL07802_LOCUS6638</name>
</gene>
<dbReference type="InterPro" id="IPR001164">
    <property type="entry name" value="ArfGAP_dom"/>
</dbReference>
<evidence type="ECO:0000256" key="6">
    <source>
        <dbReference type="SAM" id="MobiDB-lite"/>
    </source>
</evidence>
<dbReference type="Pfam" id="PF01412">
    <property type="entry name" value="ArfGap"/>
    <property type="match status" value="1"/>
</dbReference>
<dbReference type="InterPro" id="IPR002110">
    <property type="entry name" value="Ankyrin_rpt"/>
</dbReference>
<keyword evidence="4" id="KW-0040">ANK repeat</keyword>
<dbReference type="EMBL" id="HBIB01010380">
    <property type="protein sequence ID" value="CAE0244463.1"/>
    <property type="molecule type" value="Transcribed_RNA"/>
</dbReference>
<dbReference type="SUPFAM" id="SSF48403">
    <property type="entry name" value="Ankyrin repeat"/>
    <property type="match status" value="1"/>
</dbReference>
<reference evidence="9" key="1">
    <citation type="submission" date="2021-01" db="EMBL/GenBank/DDBJ databases">
        <authorList>
            <person name="Corre E."/>
            <person name="Pelletier E."/>
            <person name="Niang G."/>
            <person name="Scheremetjew M."/>
            <person name="Finn R."/>
            <person name="Kale V."/>
            <person name="Holt S."/>
            <person name="Cochrane G."/>
            <person name="Meng A."/>
            <person name="Brown T."/>
            <person name="Cohen L."/>
        </authorList>
    </citation>
    <scope>NUCLEOTIDE SEQUENCE</scope>
    <source>
        <strain evidence="9">NIES-2562</strain>
    </source>
</reference>
<dbReference type="PANTHER" id="PTHR23180">
    <property type="entry name" value="CENTAURIN/ARF"/>
    <property type="match status" value="1"/>
</dbReference>
<organism evidence="9">
    <name type="scientific">Palpitomonas bilix</name>
    <dbReference type="NCBI Taxonomy" id="652834"/>
    <lineage>
        <taxon>Eukaryota</taxon>
        <taxon>Eukaryota incertae sedis</taxon>
    </lineage>
</organism>
<name>A0A7S3G4X4_9EUKA</name>
<dbReference type="Pfam" id="PF00169">
    <property type="entry name" value="PH"/>
    <property type="match status" value="1"/>
</dbReference>
<evidence type="ECO:0000259" key="8">
    <source>
        <dbReference type="PROSITE" id="PS50115"/>
    </source>
</evidence>
<protein>
    <submittedName>
        <fullName evidence="9">Uncharacterized protein</fullName>
    </submittedName>
</protein>
<feature type="compositionally biased region" description="Basic and acidic residues" evidence="6">
    <location>
        <begin position="267"/>
        <end position="279"/>
    </location>
</feature>
<dbReference type="InterPro" id="IPR037278">
    <property type="entry name" value="ARFGAP/RecO"/>
</dbReference>
<feature type="compositionally biased region" description="Basic and acidic residues" evidence="6">
    <location>
        <begin position="447"/>
        <end position="464"/>
    </location>
</feature>
<evidence type="ECO:0000259" key="7">
    <source>
        <dbReference type="PROSITE" id="PS50003"/>
    </source>
</evidence>
<keyword evidence="2 5" id="KW-0863">Zinc-finger</keyword>
<proteinExistence type="predicted"/>